<organism evidence="10 11">
    <name type="scientific">Thauera mechernichensis</name>
    <dbReference type="NCBI Taxonomy" id="82788"/>
    <lineage>
        <taxon>Bacteria</taxon>
        <taxon>Pseudomonadati</taxon>
        <taxon>Pseudomonadota</taxon>
        <taxon>Betaproteobacteria</taxon>
        <taxon>Rhodocyclales</taxon>
        <taxon>Zoogloeaceae</taxon>
        <taxon>Thauera</taxon>
    </lineage>
</organism>
<feature type="domain" description="GGDEF" evidence="9">
    <location>
        <begin position="700"/>
        <end position="833"/>
    </location>
</feature>
<dbReference type="InterPro" id="IPR000160">
    <property type="entry name" value="GGDEF_dom"/>
</dbReference>
<dbReference type="CDD" id="cd01948">
    <property type="entry name" value="EAL"/>
    <property type="match status" value="1"/>
</dbReference>
<dbReference type="PROSITE" id="PS50887">
    <property type="entry name" value="GGDEF"/>
    <property type="match status" value="1"/>
</dbReference>
<dbReference type="PANTHER" id="PTHR44757:SF2">
    <property type="entry name" value="BIOFILM ARCHITECTURE MAINTENANCE PROTEIN MBAA"/>
    <property type="match status" value="1"/>
</dbReference>
<comment type="subcellular location">
    <subcellularLocation>
        <location evidence="1">Cell membrane</location>
        <topology evidence="1">Multi-pass membrane protein</topology>
    </subcellularLocation>
</comment>
<dbReference type="CDD" id="cd01949">
    <property type="entry name" value="GGDEF"/>
    <property type="match status" value="1"/>
</dbReference>
<dbReference type="Proteomes" id="UP001597158">
    <property type="component" value="Unassembled WGS sequence"/>
</dbReference>
<dbReference type="Gene3D" id="3.30.450.350">
    <property type="entry name" value="CHASE domain"/>
    <property type="match status" value="1"/>
</dbReference>
<feature type="transmembrane region" description="Helical" evidence="6">
    <location>
        <begin position="61"/>
        <end position="80"/>
    </location>
</feature>
<keyword evidence="2" id="KW-1003">Cell membrane</keyword>
<dbReference type="InterPro" id="IPR035919">
    <property type="entry name" value="EAL_sf"/>
</dbReference>
<proteinExistence type="predicted"/>
<dbReference type="InterPro" id="IPR029787">
    <property type="entry name" value="Nucleotide_cyclase"/>
</dbReference>
<reference evidence="11" key="1">
    <citation type="journal article" date="2019" name="Int. J. Syst. Evol. Microbiol.">
        <title>The Global Catalogue of Microorganisms (GCM) 10K type strain sequencing project: providing services to taxonomists for standard genome sequencing and annotation.</title>
        <authorList>
            <consortium name="The Broad Institute Genomics Platform"/>
            <consortium name="The Broad Institute Genome Sequencing Center for Infectious Disease"/>
            <person name="Wu L."/>
            <person name="Ma J."/>
        </authorList>
    </citation>
    <scope>NUCLEOTIDE SEQUENCE [LARGE SCALE GENOMIC DNA]</scope>
    <source>
        <strain evidence="11">CCUG 48884</strain>
    </source>
</reference>
<dbReference type="InterPro" id="IPR052155">
    <property type="entry name" value="Biofilm_reg_signaling"/>
</dbReference>
<dbReference type="RefSeq" id="WP_277832153.1">
    <property type="nucleotide sequence ID" value="NZ_JARQZE010000004.1"/>
</dbReference>
<feature type="domain" description="EAL" evidence="8">
    <location>
        <begin position="842"/>
        <end position="1096"/>
    </location>
</feature>
<evidence type="ECO:0000259" key="8">
    <source>
        <dbReference type="PROSITE" id="PS50883"/>
    </source>
</evidence>
<dbReference type="PANTHER" id="PTHR44757">
    <property type="entry name" value="DIGUANYLATE CYCLASE DGCP"/>
    <property type="match status" value="1"/>
</dbReference>
<dbReference type="InterPro" id="IPR043128">
    <property type="entry name" value="Rev_trsase/Diguanyl_cyclase"/>
</dbReference>
<evidence type="ECO:0000256" key="2">
    <source>
        <dbReference type="ARBA" id="ARBA00022475"/>
    </source>
</evidence>
<gene>
    <name evidence="10" type="ORF">ACFQ4M_14030</name>
</gene>
<feature type="transmembrane region" description="Helical" evidence="6">
    <location>
        <begin position="7"/>
        <end position="28"/>
    </location>
</feature>
<keyword evidence="11" id="KW-1185">Reference proteome</keyword>
<dbReference type="Gene3D" id="3.20.20.450">
    <property type="entry name" value="EAL domain"/>
    <property type="match status" value="1"/>
</dbReference>
<feature type="transmembrane region" description="Helical" evidence="6">
    <location>
        <begin position="121"/>
        <end position="140"/>
    </location>
</feature>
<dbReference type="SUPFAM" id="SSF141868">
    <property type="entry name" value="EAL domain-like"/>
    <property type="match status" value="1"/>
</dbReference>
<dbReference type="InterPro" id="IPR042240">
    <property type="entry name" value="CHASE_sf"/>
</dbReference>
<feature type="transmembrane region" description="Helical" evidence="6">
    <location>
        <begin position="193"/>
        <end position="210"/>
    </location>
</feature>
<keyword evidence="3 6" id="KW-0812">Transmembrane</keyword>
<dbReference type="SUPFAM" id="SSF55073">
    <property type="entry name" value="Nucleotide cyclase"/>
    <property type="match status" value="1"/>
</dbReference>
<dbReference type="Gene3D" id="3.30.70.270">
    <property type="match status" value="1"/>
</dbReference>
<dbReference type="Pfam" id="PF00563">
    <property type="entry name" value="EAL"/>
    <property type="match status" value="1"/>
</dbReference>
<dbReference type="Pfam" id="PF05231">
    <property type="entry name" value="MASE1"/>
    <property type="match status" value="1"/>
</dbReference>
<dbReference type="Pfam" id="PF00990">
    <property type="entry name" value="GGDEF"/>
    <property type="match status" value="1"/>
</dbReference>
<dbReference type="InterPro" id="IPR001633">
    <property type="entry name" value="EAL_dom"/>
</dbReference>
<evidence type="ECO:0000256" key="3">
    <source>
        <dbReference type="ARBA" id="ARBA00022692"/>
    </source>
</evidence>
<feature type="transmembrane region" description="Helical" evidence="6">
    <location>
        <begin position="494"/>
        <end position="516"/>
    </location>
</feature>
<dbReference type="SMART" id="SM00267">
    <property type="entry name" value="GGDEF"/>
    <property type="match status" value="1"/>
</dbReference>
<dbReference type="InterPro" id="IPR007895">
    <property type="entry name" value="MASE1"/>
</dbReference>
<feature type="transmembrane region" description="Helical" evidence="6">
    <location>
        <begin position="34"/>
        <end position="54"/>
    </location>
</feature>
<dbReference type="SMART" id="SM01079">
    <property type="entry name" value="CHASE"/>
    <property type="match status" value="1"/>
</dbReference>
<feature type="transmembrane region" description="Helical" evidence="6">
    <location>
        <begin position="86"/>
        <end position="109"/>
    </location>
</feature>
<keyword evidence="4 6" id="KW-1133">Transmembrane helix</keyword>
<evidence type="ECO:0000313" key="11">
    <source>
        <dbReference type="Proteomes" id="UP001597158"/>
    </source>
</evidence>
<sequence length="1098" mass="119897">MKPAPALPYLLSVVILALAYAVAGWLSLNMAIPPGYAVPVFPAAGIAIAALYIYGWRLWPGVLLGSLAVQALAGAAVGATSPLVSVLALAPVAAALQAVLGACLIDRFIGRKSAFDDTASILRLLALIAPASCLVSATVSTPLLVQEGLIAREDLFFNWWNWWLGDTLGVIIAAPLMLVLFGRPAADWRSRRNAVAVPLLVALAMLSIAFKQVISWEENRIHAQFERDAHLLATQVQRRFDAQIDMMLSISGLISNSDQITRDEFKAFVSPWLHRYPGTQNFAWNPLVRNDEREAFEAVMQEDTPGYRILDRDFQGQTFPAAQAARYYPIAFVEPRESNLSVIGMSPYALPAAAVAIETSQRSGRPVASDPFRLVQERDDQRGMVVYLATLAPGWNKAAARTGERRSGIVSAAFRMDDAIASALDPRLAALIELCLIDRSGGAPGTRLSGTPGCEGPGWLERKVRHAHAFEFGERPLEVLLRATPAYLLSLRSWAALGTVVVALLATALLGAFLLISSGNTRRIAALVERRTQELEATHADLHDKQAALNEAMRIAQMGSWESFDGLRGLRCSHGLHGLLGRQQAELSSIDDIVASFREDDQRALREIIDELTQAAGLRTIDCRTLSEPPRVLHLQIESEWSEHGLGRLRGILQDVTRARESEAHIHYLARFDTLTGLPNRSAWLEHGAVALRSATRHHDRFAVLFLDLDNFKTINDSLGHAMGDRLLETVAHRLSACVRAEDQLARLGGDEFVALLPRIAGPTDAAAVARKMLDVLAATIELDGHELRPSVSIGIALFPEDGDTVEILLKHADTAMYGAKAAGRNNFQFFTADMNVRATERLLLENALRRAIATDQLSLHYQPQIDTRSGRTMGCEALVRWNDPAQGPISPARFIPVAEDSGLIIQLGDWVLREACRQQVRWSQAGLGEVCIAVNISALQFRRAEFVDSVVAILQETGASPSAIELEITESALMQPGEQLLERLHQLVGHGLSLALDDFGTGYSSLAYLKRLPIARLKVDQSFVADLPGDPEDAAVVTATLSMARDLGLEVVAEGVETQQQRAFLCERQCTLMQGYLFSRPLAADDFAGWLKVHPPA</sequence>
<feature type="transmembrane region" description="Helical" evidence="6">
    <location>
        <begin position="160"/>
        <end position="181"/>
    </location>
</feature>
<dbReference type="PROSITE" id="PS50839">
    <property type="entry name" value="CHASE"/>
    <property type="match status" value="1"/>
</dbReference>
<evidence type="ECO:0000256" key="6">
    <source>
        <dbReference type="SAM" id="Phobius"/>
    </source>
</evidence>
<evidence type="ECO:0000259" key="9">
    <source>
        <dbReference type="PROSITE" id="PS50887"/>
    </source>
</evidence>
<evidence type="ECO:0000256" key="5">
    <source>
        <dbReference type="ARBA" id="ARBA00023136"/>
    </source>
</evidence>
<dbReference type="InterPro" id="IPR006189">
    <property type="entry name" value="CHASE_dom"/>
</dbReference>
<dbReference type="SMART" id="SM00052">
    <property type="entry name" value="EAL"/>
    <property type="match status" value="1"/>
</dbReference>
<name>A0ABW3WIB4_9RHOO</name>
<protein>
    <submittedName>
        <fullName evidence="10">EAL domain-containing protein</fullName>
    </submittedName>
</protein>
<accession>A0ABW3WIB4</accession>
<evidence type="ECO:0000313" key="10">
    <source>
        <dbReference type="EMBL" id="MFD1264697.1"/>
    </source>
</evidence>
<dbReference type="Pfam" id="PF03924">
    <property type="entry name" value="CHASE"/>
    <property type="match status" value="1"/>
</dbReference>
<dbReference type="NCBIfam" id="TIGR00254">
    <property type="entry name" value="GGDEF"/>
    <property type="match status" value="1"/>
</dbReference>
<evidence type="ECO:0000256" key="1">
    <source>
        <dbReference type="ARBA" id="ARBA00004651"/>
    </source>
</evidence>
<feature type="domain" description="CHASE" evidence="7">
    <location>
        <begin position="256"/>
        <end position="424"/>
    </location>
</feature>
<dbReference type="EMBL" id="JBHTMC010000026">
    <property type="protein sequence ID" value="MFD1264697.1"/>
    <property type="molecule type" value="Genomic_DNA"/>
</dbReference>
<evidence type="ECO:0000259" key="7">
    <source>
        <dbReference type="PROSITE" id="PS50839"/>
    </source>
</evidence>
<comment type="caution">
    <text evidence="10">The sequence shown here is derived from an EMBL/GenBank/DDBJ whole genome shotgun (WGS) entry which is preliminary data.</text>
</comment>
<evidence type="ECO:0000256" key="4">
    <source>
        <dbReference type="ARBA" id="ARBA00022989"/>
    </source>
</evidence>
<keyword evidence="5 6" id="KW-0472">Membrane</keyword>
<dbReference type="PROSITE" id="PS50883">
    <property type="entry name" value="EAL"/>
    <property type="match status" value="1"/>
</dbReference>